<name>A0A0K2G7D3_NITMO</name>
<comment type="similarity">
    <text evidence="1">Belongs to the metallo-beta-lactamase superfamily.</text>
</comment>
<dbReference type="SUPFAM" id="SSF56281">
    <property type="entry name" value="Metallo-hydrolase/oxidoreductase"/>
    <property type="match status" value="1"/>
</dbReference>
<reference evidence="6 7" key="1">
    <citation type="journal article" date="2015" name="Proc. Natl. Acad. Sci. U.S.A.">
        <title>Expanded metabolic versatility of ubiquitous nitrite-oxidizing bacteria from the genus Nitrospira.</title>
        <authorList>
            <person name="Koch H."/>
            <person name="Lucker S."/>
            <person name="Albertsen M."/>
            <person name="Kitzinger K."/>
            <person name="Herbold C."/>
            <person name="Spieck E."/>
            <person name="Nielsen P.H."/>
            <person name="Wagner M."/>
            <person name="Daims H."/>
        </authorList>
    </citation>
    <scope>NUCLEOTIDE SEQUENCE [LARGE SCALE GENOMIC DNA]</scope>
    <source>
        <strain evidence="6 7">NSP M-1</strain>
    </source>
</reference>
<evidence type="ECO:0000256" key="3">
    <source>
        <dbReference type="ARBA" id="ARBA00022801"/>
    </source>
</evidence>
<dbReference type="RefSeq" id="WP_053377995.1">
    <property type="nucleotide sequence ID" value="NZ_CP011801.1"/>
</dbReference>
<dbReference type="GO" id="GO:0016787">
    <property type="term" value="F:hydrolase activity"/>
    <property type="evidence" value="ECO:0007669"/>
    <property type="project" value="UniProtKB-KW"/>
</dbReference>
<dbReference type="InterPro" id="IPR001279">
    <property type="entry name" value="Metallo-B-lactamas"/>
</dbReference>
<evidence type="ECO:0000313" key="6">
    <source>
        <dbReference type="EMBL" id="ALA56497.1"/>
    </source>
</evidence>
<dbReference type="InterPro" id="IPR051013">
    <property type="entry name" value="MBL_superfamily_lactonases"/>
</dbReference>
<keyword evidence="4" id="KW-0862">Zinc</keyword>
<evidence type="ECO:0000256" key="1">
    <source>
        <dbReference type="ARBA" id="ARBA00007749"/>
    </source>
</evidence>
<dbReference type="InterPro" id="IPR036866">
    <property type="entry name" value="RibonucZ/Hydroxyglut_hydro"/>
</dbReference>
<dbReference type="SMART" id="SM00849">
    <property type="entry name" value="Lactamase_B"/>
    <property type="match status" value="1"/>
</dbReference>
<evidence type="ECO:0000256" key="2">
    <source>
        <dbReference type="ARBA" id="ARBA00022723"/>
    </source>
</evidence>
<keyword evidence="7" id="KW-1185">Reference proteome</keyword>
<gene>
    <name evidence="6" type="ORF">NITMOv2_0054</name>
</gene>
<dbReference type="PATRIC" id="fig|42253.5.peg.56"/>
<dbReference type="EMBL" id="CP011801">
    <property type="protein sequence ID" value="ALA56497.1"/>
    <property type="molecule type" value="Genomic_DNA"/>
</dbReference>
<dbReference type="Pfam" id="PF00753">
    <property type="entry name" value="Lactamase_B"/>
    <property type="match status" value="1"/>
</dbReference>
<proteinExistence type="inferred from homology"/>
<dbReference type="Gene3D" id="3.60.15.10">
    <property type="entry name" value="Ribonuclease Z/Hydroxyacylglutathione hydrolase-like"/>
    <property type="match status" value="1"/>
</dbReference>
<dbReference type="STRING" id="42253.NITMOv2_0054"/>
<sequence>MRLGAFEIYPVSDGRFALDGGAMFGVVPKVLWERCCPADDLNRVPLSLTALLIRAKGKNILVDTGLGTKEDRKFHQMFAVERSPTILGSLKRRGLNPGDIHMVINTHLHFDHAGGNTMRDEHGTIRPSFPKAQYFVQQGEYDDAARANERTRASYRRENFTPIAHVNQWEFLRGDTELFPGITAVVTAGHTRCHQSIRIESEGKVAFFLGDLIPTVSHLPLPYIMGYDLFPVQTLETKRWVLDRAFEEQWLLLFEHDPLVQAGYVRRDHEGKYFLREVTAWQ</sequence>
<dbReference type="PANTHER" id="PTHR42978:SF6">
    <property type="entry name" value="QUORUM-QUENCHING LACTONASE YTNP-RELATED"/>
    <property type="match status" value="1"/>
</dbReference>
<dbReference type="PANTHER" id="PTHR42978">
    <property type="entry name" value="QUORUM-QUENCHING LACTONASE YTNP-RELATED-RELATED"/>
    <property type="match status" value="1"/>
</dbReference>
<evidence type="ECO:0000256" key="4">
    <source>
        <dbReference type="ARBA" id="ARBA00022833"/>
    </source>
</evidence>
<keyword evidence="2" id="KW-0479">Metal-binding</keyword>
<keyword evidence="3" id="KW-0378">Hydrolase</keyword>
<dbReference type="CDD" id="cd16281">
    <property type="entry name" value="metallo-hydrolase-like_MBL-fold"/>
    <property type="match status" value="1"/>
</dbReference>
<feature type="domain" description="Metallo-beta-lactamase" evidence="5">
    <location>
        <begin position="47"/>
        <end position="264"/>
    </location>
</feature>
<protein>
    <recommendedName>
        <fullName evidence="5">Metallo-beta-lactamase domain-containing protein</fullName>
    </recommendedName>
</protein>
<evidence type="ECO:0000259" key="5">
    <source>
        <dbReference type="SMART" id="SM00849"/>
    </source>
</evidence>
<accession>A0A0K2G7D3</accession>
<dbReference type="AlphaFoldDB" id="A0A0K2G7D3"/>
<organism evidence="6 7">
    <name type="scientific">Nitrospira moscoviensis</name>
    <dbReference type="NCBI Taxonomy" id="42253"/>
    <lineage>
        <taxon>Bacteria</taxon>
        <taxon>Pseudomonadati</taxon>
        <taxon>Nitrospirota</taxon>
        <taxon>Nitrospiria</taxon>
        <taxon>Nitrospirales</taxon>
        <taxon>Nitrospiraceae</taxon>
        <taxon>Nitrospira</taxon>
    </lineage>
</organism>
<dbReference type="OrthoDB" id="9802897at2"/>
<evidence type="ECO:0000313" key="7">
    <source>
        <dbReference type="Proteomes" id="UP000069205"/>
    </source>
</evidence>
<dbReference type="GO" id="GO:0046872">
    <property type="term" value="F:metal ion binding"/>
    <property type="evidence" value="ECO:0007669"/>
    <property type="project" value="UniProtKB-KW"/>
</dbReference>
<dbReference type="KEGG" id="nmv:NITMOv2_0054"/>
<dbReference type="Proteomes" id="UP000069205">
    <property type="component" value="Chromosome"/>
</dbReference>